<gene>
    <name evidence="2" type="ORF">OSB04_017458</name>
</gene>
<protein>
    <submittedName>
        <fullName evidence="2">Uncharacterized protein</fullName>
    </submittedName>
</protein>
<feature type="region of interest" description="Disordered" evidence="1">
    <location>
        <begin position="40"/>
        <end position="71"/>
    </location>
</feature>
<feature type="non-terminal residue" evidence="2">
    <location>
        <position position="139"/>
    </location>
</feature>
<evidence type="ECO:0000313" key="2">
    <source>
        <dbReference type="EMBL" id="KAJ9553413.1"/>
    </source>
</evidence>
<name>A0AA38TAG9_9ASTR</name>
<evidence type="ECO:0000256" key="1">
    <source>
        <dbReference type="SAM" id="MobiDB-lite"/>
    </source>
</evidence>
<keyword evidence="3" id="KW-1185">Reference proteome</keyword>
<reference evidence="2" key="1">
    <citation type="submission" date="2023-03" db="EMBL/GenBank/DDBJ databases">
        <title>Chromosome-scale reference genome and RAD-based genetic map of yellow starthistle (Centaurea solstitialis) reveal putative structural variation and QTLs associated with invader traits.</title>
        <authorList>
            <person name="Reatini B."/>
            <person name="Cang F.A."/>
            <person name="Jiang Q."/>
            <person name="Mckibben M.T.W."/>
            <person name="Barker M.S."/>
            <person name="Rieseberg L.H."/>
            <person name="Dlugosch K.M."/>
        </authorList>
    </citation>
    <scope>NUCLEOTIDE SEQUENCE</scope>
    <source>
        <strain evidence="2">CAN-66</strain>
        <tissue evidence="2">Leaf</tissue>
    </source>
</reference>
<dbReference type="EMBL" id="JARYMX010000004">
    <property type="protein sequence ID" value="KAJ9553413.1"/>
    <property type="molecule type" value="Genomic_DNA"/>
</dbReference>
<comment type="caution">
    <text evidence="2">The sequence shown here is derived from an EMBL/GenBank/DDBJ whole genome shotgun (WGS) entry which is preliminary data.</text>
</comment>
<organism evidence="2 3">
    <name type="scientific">Centaurea solstitialis</name>
    <name type="common">yellow star-thistle</name>
    <dbReference type="NCBI Taxonomy" id="347529"/>
    <lineage>
        <taxon>Eukaryota</taxon>
        <taxon>Viridiplantae</taxon>
        <taxon>Streptophyta</taxon>
        <taxon>Embryophyta</taxon>
        <taxon>Tracheophyta</taxon>
        <taxon>Spermatophyta</taxon>
        <taxon>Magnoliopsida</taxon>
        <taxon>eudicotyledons</taxon>
        <taxon>Gunneridae</taxon>
        <taxon>Pentapetalae</taxon>
        <taxon>asterids</taxon>
        <taxon>campanulids</taxon>
        <taxon>Asterales</taxon>
        <taxon>Asteraceae</taxon>
        <taxon>Carduoideae</taxon>
        <taxon>Cardueae</taxon>
        <taxon>Centaureinae</taxon>
        <taxon>Centaurea</taxon>
    </lineage>
</organism>
<proteinExistence type="predicted"/>
<accession>A0AA38TAG9</accession>
<sequence length="139" mass="15530">MAMIEKGYNISPQQCEEKFGEIKKKDKQVIGILGRPTSYNITAEMDPTPTETEKVEAKLPTSRVGKEIQGPDGNNIYISSFSSTRKLSGQDFVDGSRSVNPKPFREKPLSIQRVIHFVDGSRSVDPEVFLEMLPPSLQD</sequence>
<evidence type="ECO:0000313" key="3">
    <source>
        <dbReference type="Proteomes" id="UP001172457"/>
    </source>
</evidence>
<dbReference type="AlphaFoldDB" id="A0AA38TAG9"/>
<dbReference type="Proteomes" id="UP001172457">
    <property type="component" value="Chromosome 4"/>
</dbReference>